<dbReference type="InterPro" id="IPR011059">
    <property type="entry name" value="Metal-dep_hydrolase_composite"/>
</dbReference>
<dbReference type="InterPro" id="IPR050138">
    <property type="entry name" value="DHOase/Allantoinase_Hydrolase"/>
</dbReference>
<dbReference type="RefSeq" id="WP_112099083.1">
    <property type="nucleotide sequence ID" value="NZ_QMBP01000009.1"/>
</dbReference>
<evidence type="ECO:0000313" key="4">
    <source>
        <dbReference type="Proteomes" id="UP000251558"/>
    </source>
</evidence>
<dbReference type="Pfam" id="PF01979">
    <property type="entry name" value="Amidohydro_1"/>
    <property type="match status" value="1"/>
</dbReference>
<proteinExistence type="predicted"/>
<dbReference type="OrthoDB" id="9775759at2"/>
<dbReference type="PANTHER" id="PTHR43668:SF2">
    <property type="entry name" value="ALLANTOINASE"/>
    <property type="match status" value="1"/>
</dbReference>
<dbReference type="SUPFAM" id="SSF51556">
    <property type="entry name" value="Metallo-dependent hydrolases"/>
    <property type="match status" value="1"/>
</dbReference>
<dbReference type="GO" id="GO:0005737">
    <property type="term" value="C:cytoplasm"/>
    <property type="evidence" value="ECO:0007669"/>
    <property type="project" value="TreeGrafter"/>
</dbReference>
<dbReference type="InterPro" id="IPR032466">
    <property type="entry name" value="Metal_Hydrolase"/>
</dbReference>
<feature type="domain" description="Amidohydrolase-related" evidence="2">
    <location>
        <begin position="53"/>
        <end position="390"/>
    </location>
</feature>
<dbReference type="Gene3D" id="2.30.40.10">
    <property type="entry name" value="Urease, subunit C, domain 1"/>
    <property type="match status" value="1"/>
</dbReference>
<dbReference type="Proteomes" id="UP000251558">
    <property type="component" value="Unassembled WGS sequence"/>
</dbReference>
<dbReference type="EMBL" id="QMBP01000009">
    <property type="protein sequence ID" value="RAZ89170.1"/>
    <property type="molecule type" value="Genomic_DNA"/>
</dbReference>
<reference evidence="3 4" key="2">
    <citation type="submission" date="2018-07" db="EMBL/GenBank/DDBJ databases">
        <title>Diversity of Mesorhizobium strains in Brazil.</title>
        <authorList>
            <person name="Helene L.C.F."/>
            <person name="Dall'Agnol R."/>
            <person name="Delamuta J.R.M."/>
            <person name="Hungria M."/>
        </authorList>
    </citation>
    <scope>NUCLEOTIDE SEQUENCE [LARGE SCALE GENOMIC DNA]</scope>
    <source>
        <strain evidence="3 4">AC99b</strain>
    </source>
</reference>
<name>A0A330HMH6_9HYPH</name>
<dbReference type="PANTHER" id="PTHR43668">
    <property type="entry name" value="ALLANTOINASE"/>
    <property type="match status" value="1"/>
</dbReference>
<dbReference type="Gene3D" id="3.20.20.140">
    <property type="entry name" value="Metal-dependent hydrolases"/>
    <property type="match status" value="1"/>
</dbReference>
<dbReference type="GO" id="GO:0004038">
    <property type="term" value="F:allantoinase activity"/>
    <property type="evidence" value="ECO:0007669"/>
    <property type="project" value="TreeGrafter"/>
</dbReference>
<protein>
    <submittedName>
        <fullName evidence="3">Allantoinase</fullName>
    </submittedName>
</protein>
<dbReference type="SUPFAM" id="SSF51338">
    <property type="entry name" value="Composite domain of metallo-dependent hydrolases"/>
    <property type="match status" value="1"/>
</dbReference>
<gene>
    <name evidence="3" type="ORF">DPM33_19625</name>
</gene>
<dbReference type="InterPro" id="IPR006680">
    <property type="entry name" value="Amidohydro-rel"/>
</dbReference>
<reference evidence="4" key="1">
    <citation type="submission" date="2018-06" db="EMBL/GenBank/DDBJ databases">
        <authorList>
            <person name="Helene L.C."/>
            <person name="Dall'Agnol R."/>
            <person name="Delamuta J.R."/>
            <person name="Hungria M."/>
        </authorList>
    </citation>
    <scope>NUCLEOTIDE SEQUENCE [LARGE SCALE GENOMIC DNA]</scope>
    <source>
        <strain evidence="4">AC99b</strain>
    </source>
</reference>
<feature type="region of interest" description="Disordered" evidence="1">
    <location>
        <begin position="443"/>
        <end position="468"/>
    </location>
</feature>
<evidence type="ECO:0000313" key="3">
    <source>
        <dbReference type="EMBL" id="RAZ89170.1"/>
    </source>
</evidence>
<dbReference type="AlphaFoldDB" id="A0A330HMH6"/>
<sequence length="468" mass="50339">MSDFDLVLSGTVVLPDRIIPNGHVCIRDGMITNIGQGIAPAASDRHLLGDALILPGAIDAQVHSLSQKGTEDFIWSTRAAAAGGVTTIIDMPYDEGNLVCSAKAVAAKAAHASTQARVDFGLYGTIDPAEGAGRIAEQAEAGVAAFKFSTFGTDPKRFPRITPPLMAECFAEVAKTGLTAGVHNENEEYVRFAMDAVRARGVTDYRAHGMSRPPLTELLAMAEIYEIGVHTGCPAHVVHCSLPRGYEMAAAYRAQGYDATAECCIHYLVLDEENDARRLAGRSKCNPPIRDRASVEGLWRQIAAGNVTLVSTDHVSWSLERKTNPDMLANASGLPGLEHMVPLFVAGATKRGISLTWAARLMAENPARHFRIDHVKGALALGRDADITVLIPEPRRIDTAASGNSISGWSPYDGMELPWSVAATWNRGEMVWDGRNVIAAPGRGRFITPPASRGVPARRPRTHGRERI</sequence>
<evidence type="ECO:0000259" key="2">
    <source>
        <dbReference type="Pfam" id="PF01979"/>
    </source>
</evidence>
<keyword evidence="4" id="KW-1185">Reference proteome</keyword>
<organism evidence="3 4">
    <name type="scientific">Mesorhizobium hawassense</name>
    <dbReference type="NCBI Taxonomy" id="1209954"/>
    <lineage>
        <taxon>Bacteria</taxon>
        <taxon>Pseudomonadati</taxon>
        <taxon>Pseudomonadota</taxon>
        <taxon>Alphaproteobacteria</taxon>
        <taxon>Hyphomicrobiales</taxon>
        <taxon>Phyllobacteriaceae</taxon>
        <taxon>Mesorhizobium</taxon>
    </lineage>
</organism>
<evidence type="ECO:0000256" key="1">
    <source>
        <dbReference type="SAM" id="MobiDB-lite"/>
    </source>
</evidence>
<dbReference type="GO" id="GO:0006145">
    <property type="term" value="P:purine nucleobase catabolic process"/>
    <property type="evidence" value="ECO:0007669"/>
    <property type="project" value="TreeGrafter"/>
</dbReference>
<comment type="caution">
    <text evidence="3">The sequence shown here is derived from an EMBL/GenBank/DDBJ whole genome shotgun (WGS) entry which is preliminary data.</text>
</comment>
<accession>A0A330HMH6</accession>